<comment type="caution">
    <text evidence="11">The sequence shown here is derived from an EMBL/GenBank/DDBJ whole genome shotgun (WGS) entry which is preliminary data.</text>
</comment>
<feature type="transmembrane region" description="Helical" evidence="9">
    <location>
        <begin position="202"/>
        <end position="223"/>
    </location>
</feature>
<keyword evidence="5" id="KW-0547">Nucleotide-binding</keyword>
<dbReference type="Pfam" id="PF00512">
    <property type="entry name" value="HisKA"/>
    <property type="match status" value="1"/>
</dbReference>
<evidence type="ECO:0000259" key="10">
    <source>
        <dbReference type="PROSITE" id="PS50109"/>
    </source>
</evidence>
<evidence type="ECO:0000256" key="7">
    <source>
        <dbReference type="ARBA" id="ARBA00022840"/>
    </source>
</evidence>
<evidence type="ECO:0000256" key="8">
    <source>
        <dbReference type="ARBA" id="ARBA00023012"/>
    </source>
</evidence>
<dbReference type="SMART" id="SM00387">
    <property type="entry name" value="HATPase_c"/>
    <property type="match status" value="1"/>
</dbReference>
<dbReference type="CDD" id="cd00075">
    <property type="entry name" value="HATPase"/>
    <property type="match status" value="1"/>
</dbReference>
<proteinExistence type="predicted"/>
<feature type="transmembrane region" description="Helical" evidence="9">
    <location>
        <begin position="34"/>
        <end position="54"/>
    </location>
</feature>
<dbReference type="Pfam" id="PF02518">
    <property type="entry name" value="HATPase_c"/>
    <property type="match status" value="1"/>
</dbReference>
<evidence type="ECO:0000256" key="6">
    <source>
        <dbReference type="ARBA" id="ARBA00022777"/>
    </source>
</evidence>
<feature type="domain" description="Histidine kinase" evidence="10">
    <location>
        <begin position="256"/>
        <end position="459"/>
    </location>
</feature>
<organism evidence="11 12">
    <name type="scientific">Ferrimonas gelatinilytica</name>
    <dbReference type="NCBI Taxonomy" id="1255257"/>
    <lineage>
        <taxon>Bacteria</taxon>
        <taxon>Pseudomonadati</taxon>
        <taxon>Pseudomonadota</taxon>
        <taxon>Gammaproteobacteria</taxon>
        <taxon>Alteromonadales</taxon>
        <taxon>Ferrimonadaceae</taxon>
        <taxon>Ferrimonas</taxon>
    </lineage>
</organism>
<dbReference type="SMART" id="SM00388">
    <property type="entry name" value="HisKA"/>
    <property type="match status" value="1"/>
</dbReference>
<dbReference type="SUPFAM" id="SSF47384">
    <property type="entry name" value="Homodimeric domain of signal transducing histidine kinase"/>
    <property type="match status" value="1"/>
</dbReference>
<gene>
    <name evidence="11" type="ORF">GCM10025772_21990</name>
</gene>
<dbReference type="SUPFAM" id="SSF55874">
    <property type="entry name" value="ATPase domain of HSP90 chaperone/DNA topoisomerase II/histidine kinase"/>
    <property type="match status" value="1"/>
</dbReference>
<dbReference type="CDD" id="cd00082">
    <property type="entry name" value="HisKA"/>
    <property type="match status" value="1"/>
</dbReference>
<dbReference type="InterPro" id="IPR036890">
    <property type="entry name" value="HATPase_C_sf"/>
</dbReference>
<feature type="transmembrane region" description="Helical" evidence="9">
    <location>
        <begin position="178"/>
        <end position="196"/>
    </location>
</feature>
<dbReference type="InterPro" id="IPR003661">
    <property type="entry name" value="HisK_dim/P_dom"/>
</dbReference>
<evidence type="ECO:0000313" key="11">
    <source>
        <dbReference type="EMBL" id="GAA5192551.1"/>
    </source>
</evidence>
<keyword evidence="4" id="KW-0808">Transferase</keyword>
<evidence type="ECO:0000256" key="9">
    <source>
        <dbReference type="SAM" id="Phobius"/>
    </source>
</evidence>
<keyword evidence="7" id="KW-0067">ATP-binding</keyword>
<keyword evidence="12" id="KW-1185">Reference proteome</keyword>
<dbReference type="Proteomes" id="UP001501600">
    <property type="component" value="Unassembled WGS sequence"/>
</dbReference>
<feature type="transmembrane region" description="Helical" evidence="9">
    <location>
        <begin position="144"/>
        <end position="166"/>
    </location>
</feature>
<dbReference type="InterPro" id="IPR036097">
    <property type="entry name" value="HisK_dim/P_sf"/>
</dbReference>
<dbReference type="RefSeq" id="WP_345317116.1">
    <property type="nucleotide sequence ID" value="NZ_BAABLF010000014.1"/>
</dbReference>
<dbReference type="InterPro" id="IPR003594">
    <property type="entry name" value="HATPase_dom"/>
</dbReference>
<dbReference type="InterPro" id="IPR005467">
    <property type="entry name" value="His_kinase_dom"/>
</dbReference>
<keyword evidence="9" id="KW-1133">Transmembrane helix</keyword>
<feature type="transmembrane region" description="Helical" evidence="9">
    <location>
        <begin position="6"/>
        <end position="27"/>
    </location>
</feature>
<dbReference type="PANTHER" id="PTHR43065">
    <property type="entry name" value="SENSOR HISTIDINE KINASE"/>
    <property type="match status" value="1"/>
</dbReference>
<dbReference type="Gene3D" id="3.30.565.10">
    <property type="entry name" value="Histidine kinase-like ATPase, C-terminal domain"/>
    <property type="match status" value="1"/>
</dbReference>
<keyword evidence="8" id="KW-0902">Two-component regulatory system</keyword>
<protein>
    <recommendedName>
        <fullName evidence="2">histidine kinase</fullName>
        <ecNumber evidence="2">2.7.13.3</ecNumber>
    </recommendedName>
</protein>
<evidence type="ECO:0000313" key="12">
    <source>
        <dbReference type="Proteomes" id="UP001501600"/>
    </source>
</evidence>
<comment type="catalytic activity">
    <reaction evidence="1">
        <text>ATP + protein L-histidine = ADP + protein N-phospho-L-histidine.</text>
        <dbReference type="EC" id="2.7.13.3"/>
    </reaction>
</comment>
<dbReference type="PANTHER" id="PTHR43065:SF10">
    <property type="entry name" value="PEROXIDE STRESS-ACTIVATED HISTIDINE KINASE MAK3"/>
    <property type="match status" value="1"/>
</dbReference>
<evidence type="ECO:0000256" key="2">
    <source>
        <dbReference type="ARBA" id="ARBA00012438"/>
    </source>
</evidence>
<feature type="transmembrane region" description="Helical" evidence="9">
    <location>
        <begin position="108"/>
        <end position="132"/>
    </location>
</feature>
<accession>A0ABP9S8U1</accession>
<dbReference type="Gene3D" id="1.10.287.130">
    <property type="match status" value="1"/>
</dbReference>
<evidence type="ECO:0000256" key="4">
    <source>
        <dbReference type="ARBA" id="ARBA00022679"/>
    </source>
</evidence>
<dbReference type="InterPro" id="IPR004358">
    <property type="entry name" value="Sig_transdc_His_kin-like_C"/>
</dbReference>
<dbReference type="EMBL" id="BAABLF010000014">
    <property type="protein sequence ID" value="GAA5192551.1"/>
    <property type="molecule type" value="Genomic_DNA"/>
</dbReference>
<dbReference type="PROSITE" id="PS50109">
    <property type="entry name" value="HIS_KIN"/>
    <property type="match status" value="1"/>
</dbReference>
<evidence type="ECO:0000256" key="1">
    <source>
        <dbReference type="ARBA" id="ARBA00000085"/>
    </source>
</evidence>
<keyword evidence="3" id="KW-0597">Phosphoprotein</keyword>
<sequence length="459" mass="51463">MFDTLLVFNTYLFYGLVFFTIGSVIAFRNLRLSQLAIASALPALAVFGFVHAFHEWSELYLQLMGPYTPMIWYSEMKILRVLKLWVSFLALAWFAWKMLVITDVARKPWALAGLGLAQGVFILHLAASYPLMPLDDFLRLAATLIRWIFGLGASVVAGLGMIYYARQQYRERRIAGHYFAYCGIALIAYGLAAGLLSTKAGLWVPMLRTLCAFAILVTLYQALKIFDREREAQIEAQQRQLLLGEKMRAMGELASGIAHEIKTPLSYATLGVDLLEKQLPPEPPLQHQLNRIRKGLDRATHIAQEVLHFARPSPQPMQPVTLDKVIHSALELMGHRLKPFTLHRNLAPQLTVVGDPVKLEEVLINLISNAIDASRTERRLEIHTEAMGDQVLLHIRDYGGGIPEAQQSASLRPFHTTKPNGTGLGLAISQQIIQQHQGELSLHNWLHGLCVTITLPRSL</sequence>
<keyword evidence="9" id="KW-0472">Membrane</keyword>
<dbReference type="EC" id="2.7.13.3" evidence="2"/>
<dbReference type="PRINTS" id="PR00344">
    <property type="entry name" value="BCTRLSENSOR"/>
</dbReference>
<keyword evidence="9" id="KW-0812">Transmembrane</keyword>
<evidence type="ECO:0000256" key="3">
    <source>
        <dbReference type="ARBA" id="ARBA00022553"/>
    </source>
</evidence>
<reference evidence="12" key="1">
    <citation type="journal article" date="2019" name="Int. J. Syst. Evol. Microbiol.">
        <title>The Global Catalogue of Microorganisms (GCM) 10K type strain sequencing project: providing services to taxonomists for standard genome sequencing and annotation.</title>
        <authorList>
            <consortium name="The Broad Institute Genomics Platform"/>
            <consortium name="The Broad Institute Genome Sequencing Center for Infectious Disease"/>
            <person name="Wu L."/>
            <person name="Ma J."/>
        </authorList>
    </citation>
    <scope>NUCLEOTIDE SEQUENCE [LARGE SCALE GENOMIC DNA]</scope>
    <source>
        <strain evidence="12">JCM 18720</strain>
    </source>
</reference>
<evidence type="ECO:0000256" key="5">
    <source>
        <dbReference type="ARBA" id="ARBA00022741"/>
    </source>
</evidence>
<name>A0ABP9S8U1_9GAMM</name>
<keyword evidence="6" id="KW-0418">Kinase</keyword>
<feature type="transmembrane region" description="Helical" evidence="9">
    <location>
        <begin position="78"/>
        <end position="96"/>
    </location>
</feature>